<organism evidence="1 2">
    <name type="scientific">Rhamnella rubrinervis</name>
    <dbReference type="NCBI Taxonomy" id="2594499"/>
    <lineage>
        <taxon>Eukaryota</taxon>
        <taxon>Viridiplantae</taxon>
        <taxon>Streptophyta</taxon>
        <taxon>Embryophyta</taxon>
        <taxon>Tracheophyta</taxon>
        <taxon>Spermatophyta</taxon>
        <taxon>Magnoliopsida</taxon>
        <taxon>eudicotyledons</taxon>
        <taxon>Gunneridae</taxon>
        <taxon>Pentapetalae</taxon>
        <taxon>rosids</taxon>
        <taxon>fabids</taxon>
        <taxon>Rosales</taxon>
        <taxon>Rhamnaceae</taxon>
        <taxon>rhamnoid group</taxon>
        <taxon>Rhamneae</taxon>
        <taxon>Rhamnella</taxon>
    </lineage>
</organism>
<dbReference type="PANTHER" id="PTHR33450">
    <property type="entry name" value="EMB|CAB67623.1-RELATED"/>
    <property type="match status" value="1"/>
</dbReference>
<keyword evidence="2" id="KW-1185">Reference proteome</keyword>
<dbReference type="PANTHER" id="PTHR33450:SF4">
    <property type="entry name" value="OS04G0665666 PROTEIN"/>
    <property type="match status" value="1"/>
</dbReference>
<evidence type="ECO:0000313" key="1">
    <source>
        <dbReference type="EMBL" id="KAF3442631.1"/>
    </source>
</evidence>
<dbReference type="Pfam" id="PF05553">
    <property type="entry name" value="DUF761"/>
    <property type="match status" value="1"/>
</dbReference>
<evidence type="ECO:0000313" key="2">
    <source>
        <dbReference type="Proteomes" id="UP000796880"/>
    </source>
</evidence>
<gene>
    <name evidence="1" type="ORF">FNV43_RR16547</name>
</gene>
<proteinExistence type="predicted"/>
<reference evidence="1" key="1">
    <citation type="submission" date="2020-03" db="EMBL/GenBank/DDBJ databases">
        <title>A high-quality chromosome-level genome assembly of a woody plant with both climbing and erect habits, Rhamnella rubrinervis.</title>
        <authorList>
            <person name="Lu Z."/>
            <person name="Yang Y."/>
            <person name="Zhu X."/>
            <person name="Sun Y."/>
        </authorList>
    </citation>
    <scope>NUCLEOTIDE SEQUENCE</scope>
    <source>
        <strain evidence="1">BYM</strain>
        <tissue evidence="1">Leaf</tissue>
    </source>
</reference>
<dbReference type="AlphaFoldDB" id="A0A8K0GZ14"/>
<dbReference type="Proteomes" id="UP000796880">
    <property type="component" value="Unassembled WGS sequence"/>
</dbReference>
<sequence>MVGPSNLKALQYPLQVFSVKLPSSSSSSTSSSMELKNLVHTLIFSHVCRFIRALSKAKSKALSILIHLLRENQPMRLIYTTRKNKKKNKNAKMFFGSFRLHYNWCSSSHVMPVAAPVYDGLSVTHSYYDSSWNSEVSTEHSQYFEDCPESQLSGYLQWLEDKKVHDESDDAAVDVNEIDRLADLFIASCHEKFILEKQESYRRFQEMLARSM</sequence>
<comment type="caution">
    <text evidence="1">The sequence shown here is derived from an EMBL/GenBank/DDBJ whole genome shotgun (WGS) entry which is preliminary data.</text>
</comment>
<protein>
    <recommendedName>
        <fullName evidence="3">DUF761 domain-containing protein</fullName>
    </recommendedName>
</protein>
<dbReference type="OrthoDB" id="1104789at2759"/>
<name>A0A8K0GZ14_9ROSA</name>
<evidence type="ECO:0008006" key="3">
    <source>
        <dbReference type="Google" id="ProtNLM"/>
    </source>
</evidence>
<accession>A0A8K0GZ14</accession>
<dbReference type="InterPro" id="IPR008480">
    <property type="entry name" value="DUF761_pln"/>
</dbReference>
<dbReference type="EMBL" id="VOIH02000007">
    <property type="protein sequence ID" value="KAF3442631.1"/>
    <property type="molecule type" value="Genomic_DNA"/>
</dbReference>